<organism evidence="1 2">
    <name type="scientific">Pleurodeles waltl</name>
    <name type="common">Iberian ribbed newt</name>
    <dbReference type="NCBI Taxonomy" id="8319"/>
    <lineage>
        <taxon>Eukaryota</taxon>
        <taxon>Metazoa</taxon>
        <taxon>Chordata</taxon>
        <taxon>Craniata</taxon>
        <taxon>Vertebrata</taxon>
        <taxon>Euteleostomi</taxon>
        <taxon>Amphibia</taxon>
        <taxon>Batrachia</taxon>
        <taxon>Caudata</taxon>
        <taxon>Salamandroidea</taxon>
        <taxon>Salamandridae</taxon>
        <taxon>Pleurodelinae</taxon>
        <taxon>Pleurodeles</taxon>
    </lineage>
</organism>
<evidence type="ECO:0000313" key="1">
    <source>
        <dbReference type="EMBL" id="KAJ1196680.1"/>
    </source>
</evidence>
<gene>
    <name evidence="1" type="ORF">NDU88_000546</name>
</gene>
<keyword evidence="2" id="KW-1185">Reference proteome</keyword>
<accession>A0AAV7V8P8</accession>
<dbReference type="Proteomes" id="UP001066276">
    <property type="component" value="Chromosome 2_1"/>
</dbReference>
<proteinExistence type="predicted"/>
<name>A0AAV7V8P8_PLEWA</name>
<reference evidence="1" key="1">
    <citation type="journal article" date="2022" name="bioRxiv">
        <title>Sequencing and chromosome-scale assembly of the giantPleurodeles waltlgenome.</title>
        <authorList>
            <person name="Brown T."/>
            <person name="Elewa A."/>
            <person name="Iarovenko S."/>
            <person name="Subramanian E."/>
            <person name="Araus A.J."/>
            <person name="Petzold A."/>
            <person name="Susuki M."/>
            <person name="Suzuki K.-i.T."/>
            <person name="Hayashi T."/>
            <person name="Toyoda A."/>
            <person name="Oliveira C."/>
            <person name="Osipova E."/>
            <person name="Leigh N.D."/>
            <person name="Simon A."/>
            <person name="Yun M.H."/>
        </authorList>
    </citation>
    <scope>NUCLEOTIDE SEQUENCE</scope>
    <source>
        <strain evidence="1">20211129_DDA</strain>
        <tissue evidence="1">Liver</tissue>
    </source>
</reference>
<comment type="caution">
    <text evidence="1">The sequence shown here is derived from an EMBL/GenBank/DDBJ whole genome shotgun (WGS) entry which is preliminary data.</text>
</comment>
<evidence type="ECO:0000313" key="2">
    <source>
        <dbReference type="Proteomes" id="UP001066276"/>
    </source>
</evidence>
<sequence>MLLLAKRRVAIHWGRDLAPREKDWLGCGPPPGDTTKINKYDSKKFIEYYYLKSPPTRYISQDTFSIAILRIIHLISIEHTAGYMYAAQKHGYINVVIQKKDTF</sequence>
<dbReference type="AlphaFoldDB" id="A0AAV7V8P8"/>
<dbReference type="EMBL" id="JANPWB010000003">
    <property type="protein sequence ID" value="KAJ1196680.1"/>
    <property type="molecule type" value="Genomic_DNA"/>
</dbReference>
<protein>
    <submittedName>
        <fullName evidence="1">Uncharacterized protein</fullName>
    </submittedName>
</protein>